<comment type="function">
    <text evidence="2">Counteracts the endogenous Pycsar antiviral defense system. Phosphodiesterase that enables metal-dependent hydrolysis of host cyclic nucleotide Pycsar defense signals such as cCMP and cUMP.</text>
</comment>
<dbReference type="EMBL" id="MDER01000086">
    <property type="protein sequence ID" value="ODP26398.1"/>
    <property type="molecule type" value="Genomic_DNA"/>
</dbReference>
<protein>
    <recommendedName>
        <fullName evidence="4">Metallo-beta-lactamase domain-containing protein</fullName>
    </recommendedName>
</protein>
<dbReference type="PANTHER" id="PTHR42951:SF15">
    <property type="entry name" value="METALLO-BETA-LACTAMASE SUPERFAMILY PROTEIN"/>
    <property type="match status" value="1"/>
</dbReference>
<reference evidence="5 6" key="1">
    <citation type="submission" date="2016-08" db="EMBL/GenBank/DDBJ databases">
        <title>Genome sequencing of Paenibacillus sp. TI45-13ar, isolated from Korean traditional nuruk.</title>
        <authorList>
            <person name="Kim S.-J."/>
        </authorList>
    </citation>
    <scope>NUCLEOTIDE SEQUENCE [LARGE SCALE GENOMIC DNA]</scope>
    <source>
        <strain evidence="5 6">TI45-13ar</strain>
    </source>
</reference>
<evidence type="ECO:0000313" key="5">
    <source>
        <dbReference type="EMBL" id="ODP26398.1"/>
    </source>
</evidence>
<dbReference type="CDD" id="cd07721">
    <property type="entry name" value="yflN-like_MBL-fold"/>
    <property type="match status" value="1"/>
</dbReference>
<dbReference type="PATRIC" id="fig|1886670.3.peg.4268"/>
<keyword evidence="6" id="KW-1185">Reference proteome</keyword>
<dbReference type="InterPro" id="IPR050855">
    <property type="entry name" value="NDM-1-like"/>
</dbReference>
<proteinExistence type="predicted"/>
<dbReference type="PANTHER" id="PTHR42951">
    <property type="entry name" value="METALLO-BETA-LACTAMASE DOMAIN-CONTAINING"/>
    <property type="match status" value="1"/>
</dbReference>
<evidence type="ECO:0000313" key="6">
    <source>
        <dbReference type="Proteomes" id="UP000094578"/>
    </source>
</evidence>
<accession>A0A1E3KXY2</accession>
<dbReference type="RefSeq" id="WP_083243662.1">
    <property type="nucleotide sequence ID" value="NZ_MDER01000086.1"/>
</dbReference>
<organism evidence="5 6">
    <name type="scientific">Paenibacillus nuruki</name>
    <dbReference type="NCBI Taxonomy" id="1886670"/>
    <lineage>
        <taxon>Bacteria</taxon>
        <taxon>Bacillati</taxon>
        <taxon>Bacillota</taxon>
        <taxon>Bacilli</taxon>
        <taxon>Bacillales</taxon>
        <taxon>Paenibacillaceae</taxon>
        <taxon>Paenibacillus</taxon>
    </lineage>
</organism>
<dbReference type="Pfam" id="PF00753">
    <property type="entry name" value="Lactamase_B"/>
    <property type="match status" value="1"/>
</dbReference>
<dbReference type="SUPFAM" id="SSF56281">
    <property type="entry name" value="Metallo-hydrolase/oxidoreductase"/>
    <property type="match status" value="1"/>
</dbReference>
<evidence type="ECO:0000256" key="1">
    <source>
        <dbReference type="ARBA" id="ARBA00034221"/>
    </source>
</evidence>
<dbReference type="STRING" id="1886670.PTI45_04238"/>
<sequence length="242" mass="26688">MKIADHIEMLEIKIPMGEHEMVIHPVVIYTEDQAVLIDTGVPGCYDIIMKQIDPAYPVKTIILSHDDLDHVGSLPQFLEATKGKLNVYAQAKDAGAINGTHPFAKAKPERIDTVLEPLSEHLQQSFRSVFSANTPDNVTHVLQGNEVLPFGEGLQVIHTPGHTPGHTSFYDIASKTLFAADAMIVENGELQGPNPMFTLDMEQATESLRAFQQLPIETVICYHGGLFKGDIQQRLNEIVNPS</sequence>
<name>A0A1E3KXY2_9BACL</name>
<comment type="caution">
    <text evidence="5">The sequence shown here is derived from an EMBL/GenBank/DDBJ whole genome shotgun (WGS) entry which is preliminary data.</text>
</comment>
<dbReference type="Gene3D" id="3.60.15.10">
    <property type="entry name" value="Ribonuclease Z/Hydroxyacylglutathione hydrolase-like"/>
    <property type="match status" value="1"/>
</dbReference>
<feature type="domain" description="Metallo-beta-lactamase" evidence="4">
    <location>
        <begin position="22"/>
        <end position="223"/>
    </location>
</feature>
<dbReference type="AlphaFoldDB" id="A0A1E3KXY2"/>
<dbReference type="Proteomes" id="UP000094578">
    <property type="component" value="Unassembled WGS sequence"/>
</dbReference>
<gene>
    <name evidence="5" type="ORF">PTI45_04238</name>
</gene>
<dbReference type="InterPro" id="IPR036866">
    <property type="entry name" value="RibonucZ/Hydroxyglut_hydro"/>
</dbReference>
<evidence type="ECO:0000259" key="4">
    <source>
        <dbReference type="SMART" id="SM00849"/>
    </source>
</evidence>
<dbReference type="InterPro" id="IPR001279">
    <property type="entry name" value="Metallo-B-lactamas"/>
</dbReference>
<comment type="catalytic activity">
    <reaction evidence="1">
        <text>3',5'-cyclic CMP + H2O = CMP + H(+)</text>
        <dbReference type="Rhea" id="RHEA:72675"/>
        <dbReference type="ChEBI" id="CHEBI:15377"/>
        <dbReference type="ChEBI" id="CHEBI:15378"/>
        <dbReference type="ChEBI" id="CHEBI:58003"/>
        <dbReference type="ChEBI" id="CHEBI:60377"/>
    </reaction>
    <physiologicalReaction direction="left-to-right" evidence="1">
        <dbReference type="Rhea" id="RHEA:72676"/>
    </physiologicalReaction>
</comment>
<comment type="catalytic activity">
    <reaction evidence="3">
        <text>3',5'-cyclic UMP + H2O = UMP + H(+)</text>
        <dbReference type="Rhea" id="RHEA:70575"/>
        <dbReference type="ChEBI" id="CHEBI:15377"/>
        <dbReference type="ChEBI" id="CHEBI:15378"/>
        <dbReference type="ChEBI" id="CHEBI:57865"/>
        <dbReference type="ChEBI" id="CHEBI:184387"/>
    </reaction>
    <physiologicalReaction direction="left-to-right" evidence="3">
        <dbReference type="Rhea" id="RHEA:70576"/>
    </physiologicalReaction>
</comment>
<evidence type="ECO:0000256" key="2">
    <source>
        <dbReference type="ARBA" id="ARBA00034301"/>
    </source>
</evidence>
<dbReference type="SMART" id="SM00849">
    <property type="entry name" value="Lactamase_B"/>
    <property type="match status" value="1"/>
</dbReference>
<evidence type="ECO:0000256" key="3">
    <source>
        <dbReference type="ARBA" id="ARBA00048505"/>
    </source>
</evidence>